<dbReference type="AlphaFoldDB" id="A0A828PIU7"/>
<reference evidence="2" key="2">
    <citation type="submission" date="2021-06" db="EMBL/GenBank/DDBJ databases">
        <authorList>
            <person name="Li S.-C."/>
            <person name="Huang J.-F."/>
            <person name="Hung Y.-T."/>
            <person name="Wu H.-H."/>
            <person name="Wang J.-P."/>
            <person name="Lin J.-H."/>
            <person name="Chen Z.-W."/>
            <person name="Hsuan S.-L."/>
        </authorList>
    </citation>
    <scope>NUCLEOTIDE SEQUENCE</scope>
    <source>
        <strain evidence="2">Femo</strain>
    </source>
</reference>
<protein>
    <submittedName>
        <fullName evidence="1">Uncharacterized protein</fullName>
    </submittedName>
</protein>
<evidence type="ECO:0000313" key="1">
    <source>
        <dbReference type="EMBL" id="EFM91263.1"/>
    </source>
</evidence>
<name>A0A828PIU7_ACTPL</name>
<dbReference type="RefSeq" id="WP_005608954.1">
    <property type="nucleotide sequence ID" value="NZ_ADOG01000034.1"/>
</dbReference>
<dbReference type="EMBL" id="ADOG01000034">
    <property type="protein sequence ID" value="EFM91263.1"/>
    <property type="molecule type" value="Genomic_DNA"/>
</dbReference>
<accession>A0A828PIU7</accession>
<reference evidence="1 3" key="1">
    <citation type="journal article" date="2010" name="J. Bacteriol.">
        <title>Comparative genomic characterization of Actinobacillus pleuropneumoniae.</title>
        <authorList>
            <person name="Xu Z."/>
            <person name="Chen X."/>
            <person name="Li L."/>
            <person name="Li T."/>
            <person name="Wang S."/>
            <person name="Chen H."/>
            <person name="Zhou R."/>
        </authorList>
    </citation>
    <scope>NUCLEOTIDE SEQUENCE [LARGE SCALE GENOMIC DNA]</scope>
    <source>
        <strain evidence="1 3">Femo</strain>
    </source>
</reference>
<organism evidence="1 3">
    <name type="scientific">Actinobacillus pleuropneumoniae serovar 6 str. Femo</name>
    <dbReference type="NCBI Taxonomy" id="754256"/>
    <lineage>
        <taxon>Bacteria</taxon>
        <taxon>Pseudomonadati</taxon>
        <taxon>Pseudomonadota</taxon>
        <taxon>Gammaproteobacteria</taxon>
        <taxon>Pasteurellales</taxon>
        <taxon>Pasteurellaceae</taxon>
        <taxon>Actinobacillus</taxon>
    </lineage>
</organism>
<evidence type="ECO:0000313" key="3">
    <source>
        <dbReference type="Proteomes" id="UP000005341"/>
    </source>
</evidence>
<gene>
    <name evidence="2" type="primary">cps6G</name>
    <name evidence="1" type="ORF">appser6_17340</name>
</gene>
<dbReference type="EMBL" id="MZ450073">
    <property type="protein sequence ID" value="QYA18963.1"/>
    <property type="molecule type" value="Genomic_DNA"/>
</dbReference>
<evidence type="ECO:0000313" key="2">
    <source>
        <dbReference type="EMBL" id="QYA18963.1"/>
    </source>
</evidence>
<dbReference type="Proteomes" id="UP000005341">
    <property type="component" value="Unassembled WGS sequence"/>
</dbReference>
<proteinExistence type="predicted"/>
<sequence length="289" mass="33759">MKPTNIIEKLSIRNNTFFIEGLAYIQGYNSPEFSNLYKYLCIINTHTEELLEYELGSIRRYELKNQNYKGNIYDYTASGTATKNFKGIKINNLKEGLYEIKISVSDNNIERNYQSINFNSSEIDKFDFDDYFEYRLFKNQNKIYLAKRKLIGRAPISDYFINIEKEWTKKQTMHIEGAFVIPGIDITEFNQARYYLIAQKAITQKQYSFALGQIKKAGLGEKINNLQGSYNACYYATKMLKGIDMSALEFGFYDLYISLSYKSEVFTVKLNKQLEIGHQLLKLVDNVEE</sequence>